<dbReference type="STRING" id="395961.Cyan7425_5069"/>
<dbReference type="eggNOG" id="COG1215">
    <property type="taxonomic scope" value="Bacteria"/>
</dbReference>
<evidence type="ECO:0000256" key="4">
    <source>
        <dbReference type="ARBA" id="ARBA00022676"/>
    </source>
</evidence>
<comment type="subcellular location">
    <subcellularLocation>
        <location evidence="1">Membrane</location>
        <topology evidence="1">Multi-pass membrane protein</topology>
    </subcellularLocation>
</comment>
<dbReference type="KEGG" id="cyn:Cyan7425_5069"/>
<organism evidence="10">
    <name type="scientific">Cyanothece sp. (strain PCC 7425 / ATCC 29141)</name>
    <dbReference type="NCBI Taxonomy" id="395961"/>
    <lineage>
        <taxon>Bacteria</taxon>
        <taxon>Bacillati</taxon>
        <taxon>Cyanobacteriota</taxon>
        <taxon>Cyanophyceae</taxon>
        <taxon>Gomontiellales</taxon>
        <taxon>Cyanothecaceae</taxon>
        <taxon>Cyanothece</taxon>
    </lineage>
</organism>
<keyword evidence="7 9" id="KW-1133">Transmembrane helix</keyword>
<dbReference type="HOGENOM" id="CLU_030898_2_0_3"/>
<dbReference type="SUPFAM" id="SSF53448">
    <property type="entry name" value="Nucleotide-diphospho-sugar transferases"/>
    <property type="match status" value="1"/>
</dbReference>
<dbReference type="GO" id="GO:0006679">
    <property type="term" value="P:glucosylceramide biosynthetic process"/>
    <property type="evidence" value="ECO:0007669"/>
    <property type="project" value="TreeGrafter"/>
</dbReference>
<dbReference type="CAZy" id="GT21">
    <property type="family name" value="Glycosyltransferase Family 21"/>
</dbReference>
<dbReference type="GO" id="GO:0008120">
    <property type="term" value="F:ceramide glucosyltransferase activity"/>
    <property type="evidence" value="ECO:0007669"/>
    <property type="project" value="TreeGrafter"/>
</dbReference>
<comment type="pathway">
    <text evidence="2">Lipid metabolism; sphingolipid metabolism.</text>
</comment>
<keyword evidence="4" id="KW-0328">Glycosyltransferase</keyword>
<evidence type="ECO:0000256" key="8">
    <source>
        <dbReference type="ARBA" id="ARBA00023136"/>
    </source>
</evidence>
<dbReference type="EMBL" id="CP001344">
    <property type="protein sequence ID" value="ACL47365.1"/>
    <property type="molecule type" value="Genomic_DNA"/>
</dbReference>
<keyword evidence="8 9" id="KW-0472">Membrane</keyword>
<dbReference type="InterPro" id="IPR025993">
    <property type="entry name" value="Ceramide_glucosylTrfase"/>
</dbReference>
<dbReference type="OrthoDB" id="9814255at2"/>
<protein>
    <submittedName>
        <fullName evidence="10">Glycosyl transferase family 2</fullName>
    </submittedName>
</protein>
<evidence type="ECO:0000256" key="2">
    <source>
        <dbReference type="ARBA" id="ARBA00004760"/>
    </source>
</evidence>
<evidence type="ECO:0000313" key="10">
    <source>
        <dbReference type="EMBL" id="ACL47365.1"/>
    </source>
</evidence>
<evidence type="ECO:0000256" key="6">
    <source>
        <dbReference type="ARBA" id="ARBA00022692"/>
    </source>
</evidence>
<name>B8HPA5_CYAP4</name>
<dbReference type="GO" id="GO:0016020">
    <property type="term" value="C:membrane"/>
    <property type="evidence" value="ECO:0007669"/>
    <property type="project" value="UniProtKB-SubCell"/>
</dbReference>
<comment type="pathway">
    <text evidence="3">Sphingolipid metabolism.</text>
</comment>
<accession>B8HPA5</accession>
<keyword evidence="5 10" id="KW-0808">Transferase</keyword>
<sequence>MLLTALQIALLLTSLTALLYYLWCSLCTYRFFARPSLPLPEHPQPVSVLVPVCGLEDNAEANWSALCQQDYGADYEVLFGVRETTDAAVPILKQLVSQFPGRARLMFCEEIRGINYKTSSTSQLLEACRYDWVVFADSDVRVLPHYLATVTAPLADPQVGVVTCAYVSRTPRDLGAAIASLGRCIDFIPSVLVARQLYGGLRFALGATIASRKSLLNSLPEFKTLVNRAGDDYHVGRIVATAGYQVELSQYLVDIDIIHEPLRQTFQRELRWSRVIFRNRGNQYYGLVFTYGTFYSLLLMLVTAAHPWAIALFLLTLTVRLLQVLISLGSLNCWGLLPWLWTLPLREGMSVLIWLLGVSGKQIRWRGRQLEVKPGGFISESAGPEGVIGVN</sequence>
<gene>
    <name evidence="10" type="ordered locus">Cyan7425_5069</name>
</gene>
<dbReference type="PANTHER" id="PTHR12726:SF0">
    <property type="entry name" value="CERAMIDE GLUCOSYLTRANSFERASE"/>
    <property type="match status" value="1"/>
</dbReference>
<dbReference type="Pfam" id="PF13506">
    <property type="entry name" value="Glyco_transf_21"/>
    <property type="match status" value="1"/>
</dbReference>
<evidence type="ECO:0000256" key="1">
    <source>
        <dbReference type="ARBA" id="ARBA00004141"/>
    </source>
</evidence>
<evidence type="ECO:0000256" key="9">
    <source>
        <dbReference type="SAM" id="Phobius"/>
    </source>
</evidence>
<keyword evidence="6 9" id="KW-0812">Transmembrane</keyword>
<evidence type="ECO:0000256" key="3">
    <source>
        <dbReference type="ARBA" id="ARBA00004991"/>
    </source>
</evidence>
<dbReference type="AlphaFoldDB" id="B8HPA5"/>
<evidence type="ECO:0000256" key="5">
    <source>
        <dbReference type="ARBA" id="ARBA00022679"/>
    </source>
</evidence>
<proteinExistence type="predicted"/>
<dbReference type="InterPro" id="IPR029044">
    <property type="entry name" value="Nucleotide-diphossugar_trans"/>
</dbReference>
<dbReference type="PANTHER" id="PTHR12726">
    <property type="entry name" value="CERAMIDE GLUCOSYLTRANSFERASE"/>
    <property type="match status" value="1"/>
</dbReference>
<dbReference type="Gene3D" id="3.90.550.10">
    <property type="entry name" value="Spore Coat Polysaccharide Biosynthesis Protein SpsA, Chain A"/>
    <property type="match status" value="1"/>
</dbReference>
<feature type="transmembrane region" description="Helical" evidence="9">
    <location>
        <begin position="284"/>
        <end position="302"/>
    </location>
</feature>
<evidence type="ECO:0000256" key="7">
    <source>
        <dbReference type="ARBA" id="ARBA00022989"/>
    </source>
</evidence>
<reference evidence="10" key="1">
    <citation type="submission" date="2009-01" db="EMBL/GenBank/DDBJ databases">
        <title>Complete sequence of chromosome Cyanothece sp. PCC 7425.</title>
        <authorList>
            <consortium name="US DOE Joint Genome Institute"/>
            <person name="Lucas S."/>
            <person name="Copeland A."/>
            <person name="Lapidus A."/>
            <person name="Glavina del Rio T."/>
            <person name="Dalin E."/>
            <person name="Tice H."/>
            <person name="Bruce D."/>
            <person name="Goodwin L."/>
            <person name="Pitluck S."/>
            <person name="Sims D."/>
            <person name="Meineke L."/>
            <person name="Brettin T."/>
            <person name="Detter J.C."/>
            <person name="Han C."/>
            <person name="Larimer F."/>
            <person name="Land M."/>
            <person name="Hauser L."/>
            <person name="Kyrpides N."/>
            <person name="Ovchinnikova G."/>
            <person name="Liberton M."/>
            <person name="Stoeckel J."/>
            <person name="Banerjee A."/>
            <person name="Singh A."/>
            <person name="Page L."/>
            <person name="Sato H."/>
            <person name="Zhao L."/>
            <person name="Sherman L."/>
            <person name="Pakrasi H."/>
            <person name="Richardson P."/>
        </authorList>
    </citation>
    <scope>NUCLEOTIDE SEQUENCE</scope>
    <source>
        <strain evidence="10">PCC 7425</strain>
    </source>
</reference>